<evidence type="ECO:0000313" key="6">
    <source>
        <dbReference type="Proteomes" id="UP001489004"/>
    </source>
</evidence>
<organism evidence="5 6">
    <name type="scientific">[Myrmecia] bisecta</name>
    <dbReference type="NCBI Taxonomy" id="41462"/>
    <lineage>
        <taxon>Eukaryota</taxon>
        <taxon>Viridiplantae</taxon>
        <taxon>Chlorophyta</taxon>
        <taxon>core chlorophytes</taxon>
        <taxon>Trebouxiophyceae</taxon>
        <taxon>Trebouxiales</taxon>
        <taxon>Trebouxiaceae</taxon>
        <taxon>Myrmecia</taxon>
    </lineage>
</organism>
<dbReference type="SMART" id="SM00220">
    <property type="entry name" value="S_TKc"/>
    <property type="match status" value="1"/>
</dbReference>
<dbReference type="Pfam" id="PF00069">
    <property type="entry name" value="Pkinase"/>
    <property type="match status" value="1"/>
</dbReference>
<keyword evidence="6" id="KW-1185">Reference proteome</keyword>
<name>A0AAW1QAG9_9CHLO</name>
<feature type="binding site" evidence="2">
    <location>
        <position position="52"/>
    </location>
    <ligand>
        <name>ATP</name>
        <dbReference type="ChEBI" id="CHEBI:30616"/>
    </ligand>
</feature>
<dbReference type="Proteomes" id="UP001489004">
    <property type="component" value="Unassembled WGS sequence"/>
</dbReference>
<dbReference type="PROSITE" id="PS50011">
    <property type="entry name" value="PROTEIN_KINASE_DOM"/>
    <property type="match status" value="1"/>
</dbReference>
<feature type="compositionally biased region" description="Basic and acidic residues" evidence="3">
    <location>
        <begin position="478"/>
        <end position="570"/>
    </location>
</feature>
<sequence length="654" mass="74345">MRVRENALLQKDEVIGKGKLRWVVGKRIGDGGFAEVYEGQDKADPEKKYAIKIERYKMKEGGAAKREISVLRDIELKALVKLQACPQVVRLVKGGLAQHNQHVFIVMERLGLNLADLRRTLPGNRFQPDKVKAYGVSMLHALEGVHRGGYIHRDVKPANFALSANPEEAGTVYVLDFGVARRYLDEQGQVLPMRTDYHQFRGSTTYASVNALNRVDLGRRDDLWSWLYMLVEMLNGSLPWRTERSGVTDSEQESPEDRKENDKRATLQQKQHCIAHPEDLTTHVALPDALRSISGYLEQLSFEAEPDYNALRLQLEGLVLPEQPQATWPADPAANGQHAGWAGNGHAVHAQQGAAWPQQYDPHMQAHWQYGVAGHPLHGHHIPPGGMPNGLPMPLGVSDTPLSPPEEDVGHHLYAAQHYQTAPAGSGEDDRPGLKRQRSERERSYDGDYVRPSGRDQPPTRSRLGREDSRGTYSPSRGEAHLDRRDRDRRETPDPRDPRDHRDRDHRDHRDHRDGRDERYRDDDRDRSRRDRDRDRDRSDRRDDRGRSREYERGRDSRSGRSTGREGDEGLKAIQQLVRNFRDGKDISSRAQRAKESLKSVDPVEAVSVVGWLLDAMVTHLKPAEMSQVGGLLDDLLPFVKDLSSRSWSKYGER</sequence>
<dbReference type="GO" id="GO:0005524">
    <property type="term" value="F:ATP binding"/>
    <property type="evidence" value="ECO:0007669"/>
    <property type="project" value="UniProtKB-UniRule"/>
</dbReference>
<feature type="domain" description="Protein kinase" evidence="4">
    <location>
        <begin position="22"/>
        <end position="319"/>
    </location>
</feature>
<evidence type="ECO:0000256" key="1">
    <source>
        <dbReference type="ARBA" id="ARBA00005926"/>
    </source>
</evidence>
<protein>
    <recommendedName>
        <fullName evidence="4">Protein kinase domain-containing protein</fullName>
    </recommendedName>
</protein>
<dbReference type="InterPro" id="IPR050235">
    <property type="entry name" value="CK1_Ser-Thr_kinase"/>
</dbReference>
<dbReference type="Gene3D" id="1.10.510.10">
    <property type="entry name" value="Transferase(Phosphotransferase) domain 1"/>
    <property type="match status" value="1"/>
</dbReference>
<dbReference type="AlphaFoldDB" id="A0AAW1QAG9"/>
<dbReference type="EMBL" id="JALJOR010000004">
    <property type="protein sequence ID" value="KAK9817868.1"/>
    <property type="molecule type" value="Genomic_DNA"/>
</dbReference>
<evidence type="ECO:0000256" key="3">
    <source>
        <dbReference type="SAM" id="MobiDB-lite"/>
    </source>
</evidence>
<proteinExistence type="inferred from homology"/>
<dbReference type="InterPro" id="IPR000719">
    <property type="entry name" value="Prot_kinase_dom"/>
</dbReference>
<feature type="region of interest" description="Disordered" evidence="3">
    <location>
        <begin position="241"/>
        <end position="268"/>
    </location>
</feature>
<feature type="region of interest" description="Disordered" evidence="3">
    <location>
        <begin position="421"/>
        <end position="570"/>
    </location>
</feature>
<keyword evidence="2" id="KW-0067">ATP-binding</keyword>
<reference evidence="5 6" key="1">
    <citation type="journal article" date="2024" name="Nat. Commun.">
        <title>Phylogenomics reveals the evolutionary origins of lichenization in chlorophyte algae.</title>
        <authorList>
            <person name="Puginier C."/>
            <person name="Libourel C."/>
            <person name="Otte J."/>
            <person name="Skaloud P."/>
            <person name="Haon M."/>
            <person name="Grisel S."/>
            <person name="Petersen M."/>
            <person name="Berrin J.G."/>
            <person name="Delaux P.M."/>
            <person name="Dal Grande F."/>
            <person name="Keller J."/>
        </authorList>
    </citation>
    <scope>NUCLEOTIDE SEQUENCE [LARGE SCALE GENOMIC DNA]</scope>
    <source>
        <strain evidence="5 6">SAG 2043</strain>
    </source>
</reference>
<dbReference type="GO" id="GO:0004672">
    <property type="term" value="F:protein kinase activity"/>
    <property type="evidence" value="ECO:0007669"/>
    <property type="project" value="InterPro"/>
</dbReference>
<evidence type="ECO:0000259" key="4">
    <source>
        <dbReference type="PROSITE" id="PS50011"/>
    </source>
</evidence>
<dbReference type="InterPro" id="IPR017441">
    <property type="entry name" value="Protein_kinase_ATP_BS"/>
</dbReference>
<gene>
    <name evidence="5" type="ORF">WJX72_003406</name>
</gene>
<evidence type="ECO:0000256" key="2">
    <source>
        <dbReference type="PROSITE-ProRule" id="PRU10141"/>
    </source>
</evidence>
<accession>A0AAW1QAG9</accession>
<dbReference type="PROSITE" id="PS00107">
    <property type="entry name" value="PROTEIN_KINASE_ATP"/>
    <property type="match status" value="1"/>
</dbReference>
<dbReference type="InterPro" id="IPR011009">
    <property type="entry name" value="Kinase-like_dom_sf"/>
</dbReference>
<dbReference type="PANTHER" id="PTHR11909">
    <property type="entry name" value="CASEIN KINASE-RELATED"/>
    <property type="match status" value="1"/>
</dbReference>
<keyword evidence="2" id="KW-0547">Nucleotide-binding</keyword>
<feature type="compositionally biased region" description="Basic and acidic residues" evidence="3">
    <location>
        <begin position="255"/>
        <end position="265"/>
    </location>
</feature>
<feature type="compositionally biased region" description="Basic and acidic residues" evidence="3">
    <location>
        <begin position="428"/>
        <end position="449"/>
    </location>
</feature>
<comment type="caution">
    <text evidence="5">The sequence shown here is derived from an EMBL/GenBank/DDBJ whole genome shotgun (WGS) entry which is preliminary data.</text>
</comment>
<feature type="region of interest" description="Disordered" evidence="3">
    <location>
        <begin position="379"/>
        <end position="408"/>
    </location>
</feature>
<dbReference type="SUPFAM" id="SSF56112">
    <property type="entry name" value="Protein kinase-like (PK-like)"/>
    <property type="match status" value="1"/>
</dbReference>
<evidence type="ECO:0000313" key="5">
    <source>
        <dbReference type="EMBL" id="KAK9817868.1"/>
    </source>
</evidence>
<comment type="similarity">
    <text evidence="1">Belongs to the protein kinase superfamily. CK1 Ser/Thr protein kinase family. Casein kinase I subfamily.</text>
</comment>